<proteinExistence type="predicted"/>
<dbReference type="Proteomes" id="UP001162480">
    <property type="component" value="Chromosome 29"/>
</dbReference>
<gene>
    <name evidence="2" type="ORF">OCTVUL_1B021404</name>
</gene>
<accession>A0AA36FLH9</accession>
<organism evidence="2 3">
    <name type="scientific">Octopus vulgaris</name>
    <name type="common">Common octopus</name>
    <dbReference type="NCBI Taxonomy" id="6645"/>
    <lineage>
        <taxon>Eukaryota</taxon>
        <taxon>Metazoa</taxon>
        <taxon>Spiralia</taxon>
        <taxon>Lophotrochozoa</taxon>
        <taxon>Mollusca</taxon>
        <taxon>Cephalopoda</taxon>
        <taxon>Coleoidea</taxon>
        <taxon>Octopodiformes</taxon>
        <taxon>Octopoda</taxon>
        <taxon>Incirrata</taxon>
        <taxon>Octopodidae</taxon>
        <taxon>Octopus</taxon>
    </lineage>
</organism>
<evidence type="ECO:0000256" key="1">
    <source>
        <dbReference type="SAM" id="MobiDB-lite"/>
    </source>
</evidence>
<feature type="compositionally biased region" description="Acidic residues" evidence="1">
    <location>
        <begin position="18"/>
        <end position="35"/>
    </location>
</feature>
<dbReference type="AlphaFoldDB" id="A0AA36FLH9"/>
<reference evidence="2" key="1">
    <citation type="submission" date="2023-08" db="EMBL/GenBank/DDBJ databases">
        <authorList>
            <person name="Alioto T."/>
            <person name="Alioto T."/>
            <person name="Gomez Garrido J."/>
        </authorList>
    </citation>
    <scope>NUCLEOTIDE SEQUENCE</scope>
</reference>
<name>A0AA36FLH9_OCTVU</name>
<sequence length="89" mass="9984">MRGCGVAVKTVGEKVFDDVDDDGDGDDGDGEEEEEGQQRMEQQTRPNLFFYSYCNLFVGSEPKMHRQSGYLSATFVKIQDIHMPDLSVS</sequence>
<evidence type="ECO:0000313" key="3">
    <source>
        <dbReference type="Proteomes" id="UP001162480"/>
    </source>
</evidence>
<protein>
    <submittedName>
        <fullName evidence="2">Uncharacterized protein</fullName>
    </submittedName>
</protein>
<feature type="region of interest" description="Disordered" evidence="1">
    <location>
        <begin position="15"/>
        <end position="44"/>
    </location>
</feature>
<dbReference type="EMBL" id="OX597842">
    <property type="protein sequence ID" value="CAI9743390.1"/>
    <property type="molecule type" value="Genomic_DNA"/>
</dbReference>
<keyword evidence="3" id="KW-1185">Reference proteome</keyword>
<evidence type="ECO:0000313" key="2">
    <source>
        <dbReference type="EMBL" id="CAI9743390.1"/>
    </source>
</evidence>